<keyword evidence="1" id="KW-0812">Transmembrane</keyword>
<sequence>MTGAVLRAVLVVLLVVMPSMAMPGISDDAIQIVTLVAIFAAALVIFEYGSVYPGIVEFRAAPPYNRIRYVTLLVIVFALTMVARHEIQPNDVSRVIVTAGVALADLLDFPYSPVRMAALMLPETAAPALAERFRISAAIAYTVSISSLVVFAYFVQFRRWPLNAGPFNVWINLPTFDPTRGEDVVSRLTRDGRVYIALGVVVPFLVPAAVRAAAAVLGTVEVENPLTMIWVAAAWAFLPTSLLMRGIALSRIASLIAMRRRRAPQPVAGFQPAV</sequence>
<gene>
    <name evidence="2" type="ORF">SAMN05216257_101714</name>
</gene>
<name>A0A1G8ZFH3_9RHOB</name>
<keyword evidence="3" id="KW-1185">Reference proteome</keyword>
<dbReference type="AlphaFoldDB" id="A0A1G8ZFH3"/>
<keyword evidence="1" id="KW-0472">Membrane</keyword>
<feature type="transmembrane region" description="Helical" evidence="1">
    <location>
        <begin position="133"/>
        <end position="155"/>
    </location>
</feature>
<evidence type="ECO:0000256" key="1">
    <source>
        <dbReference type="SAM" id="Phobius"/>
    </source>
</evidence>
<reference evidence="3" key="1">
    <citation type="submission" date="2016-10" db="EMBL/GenBank/DDBJ databases">
        <authorList>
            <person name="Varghese N."/>
            <person name="Submissions S."/>
        </authorList>
    </citation>
    <scope>NUCLEOTIDE SEQUENCE [LARGE SCALE GENOMIC DNA]</scope>
    <source>
        <strain evidence="3">CGMCC 1.10789</strain>
    </source>
</reference>
<accession>A0A1G8ZFH3</accession>
<evidence type="ECO:0000313" key="3">
    <source>
        <dbReference type="Proteomes" id="UP000199328"/>
    </source>
</evidence>
<proteinExistence type="predicted"/>
<keyword evidence="1" id="KW-1133">Transmembrane helix</keyword>
<dbReference type="STRING" id="990712.SAMN05216257_101714"/>
<organism evidence="2 3">
    <name type="scientific">Meinhardsimonia xiamenensis</name>
    <dbReference type="NCBI Taxonomy" id="990712"/>
    <lineage>
        <taxon>Bacteria</taxon>
        <taxon>Pseudomonadati</taxon>
        <taxon>Pseudomonadota</taxon>
        <taxon>Alphaproteobacteria</taxon>
        <taxon>Rhodobacterales</taxon>
        <taxon>Paracoccaceae</taxon>
        <taxon>Meinhardsimonia</taxon>
    </lineage>
</organism>
<protein>
    <submittedName>
        <fullName evidence="2">Uncharacterized protein</fullName>
    </submittedName>
</protein>
<feature type="transmembrane region" description="Helical" evidence="1">
    <location>
        <begin position="229"/>
        <end position="252"/>
    </location>
</feature>
<evidence type="ECO:0000313" key="2">
    <source>
        <dbReference type="EMBL" id="SDK13801.1"/>
    </source>
</evidence>
<dbReference type="EMBL" id="FNFV01000001">
    <property type="protein sequence ID" value="SDK13801.1"/>
    <property type="molecule type" value="Genomic_DNA"/>
</dbReference>
<feature type="transmembrane region" description="Helical" evidence="1">
    <location>
        <begin position="6"/>
        <end position="25"/>
    </location>
</feature>
<feature type="transmembrane region" description="Helical" evidence="1">
    <location>
        <begin position="67"/>
        <end position="83"/>
    </location>
</feature>
<dbReference type="Proteomes" id="UP000199328">
    <property type="component" value="Unassembled WGS sequence"/>
</dbReference>
<feature type="transmembrane region" description="Helical" evidence="1">
    <location>
        <begin position="194"/>
        <end position="217"/>
    </location>
</feature>
<feature type="transmembrane region" description="Helical" evidence="1">
    <location>
        <begin position="32"/>
        <end position="55"/>
    </location>
</feature>
<dbReference type="RefSeq" id="WP_245656897.1">
    <property type="nucleotide sequence ID" value="NZ_FNFV01000001.1"/>
</dbReference>